<feature type="region of interest" description="Disordered" evidence="1">
    <location>
        <begin position="1299"/>
        <end position="1325"/>
    </location>
</feature>
<keyword evidence="3" id="KW-1185">Reference proteome</keyword>
<feature type="region of interest" description="Disordered" evidence="1">
    <location>
        <begin position="1433"/>
        <end position="1461"/>
    </location>
</feature>
<gene>
    <name evidence="2" type="ORF">EGW08_006558</name>
</gene>
<organism evidence="2 3">
    <name type="scientific">Elysia chlorotica</name>
    <name type="common">Eastern emerald elysia</name>
    <name type="synonym">Sea slug</name>
    <dbReference type="NCBI Taxonomy" id="188477"/>
    <lineage>
        <taxon>Eukaryota</taxon>
        <taxon>Metazoa</taxon>
        <taxon>Spiralia</taxon>
        <taxon>Lophotrochozoa</taxon>
        <taxon>Mollusca</taxon>
        <taxon>Gastropoda</taxon>
        <taxon>Heterobranchia</taxon>
        <taxon>Euthyneura</taxon>
        <taxon>Panpulmonata</taxon>
        <taxon>Sacoglossa</taxon>
        <taxon>Placobranchoidea</taxon>
        <taxon>Plakobranchidae</taxon>
        <taxon>Elysia</taxon>
    </lineage>
</organism>
<feature type="compositionally biased region" description="Polar residues" evidence="1">
    <location>
        <begin position="1315"/>
        <end position="1325"/>
    </location>
</feature>
<evidence type="ECO:0000313" key="3">
    <source>
        <dbReference type="Proteomes" id="UP000271974"/>
    </source>
</evidence>
<proteinExistence type="predicted"/>
<evidence type="ECO:0000256" key="1">
    <source>
        <dbReference type="SAM" id="MobiDB-lite"/>
    </source>
</evidence>
<feature type="compositionally biased region" description="Polar residues" evidence="1">
    <location>
        <begin position="58"/>
        <end position="82"/>
    </location>
</feature>
<feature type="compositionally biased region" description="Polar residues" evidence="1">
    <location>
        <begin position="178"/>
        <end position="191"/>
    </location>
</feature>
<evidence type="ECO:0000313" key="2">
    <source>
        <dbReference type="EMBL" id="RUS85682.1"/>
    </source>
</evidence>
<feature type="region of interest" description="Disordered" evidence="1">
    <location>
        <begin position="1"/>
        <end position="216"/>
    </location>
</feature>
<protein>
    <submittedName>
        <fullName evidence="2">Uncharacterized protein</fullName>
    </submittedName>
</protein>
<feature type="region of interest" description="Disordered" evidence="1">
    <location>
        <begin position="319"/>
        <end position="384"/>
    </location>
</feature>
<feature type="compositionally biased region" description="Polar residues" evidence="1">
    <location>
        <begin position="1"/>
        <end position="10"/>
    </location>
</feature>
<sequence length="1497" mass="166340">MENKRSSSISLPRKSQKPARVLRDCPMIDLPAFQHHQQSQYHQAPSADSLKRGPGQQGRDQSGKACSTQRISECSQTGQEAVNKSAAVPTDTNNNVIDRHAPATDSVNKSSSEPVAMVMNPTSSVLREDPAPVSPSHRHRSRTSSQRERRGGSEADRGRCKSSMYPHGTESNRLGADSIQNLPQRTRSSSVHARRRSYHDNQFARNQAPLSVPPPQWFRGRQNGVSDFPGQLVEDPSKFAQPNCNPFQHQSIPYFDQPQKSEFEKRNQSLNARMQNTGPSQSNDGWCQKSDNPLGVWMDGYQMHGSNYNRGGSVINNRVGDGHNRTRSTKNSQNSKIFPQAVPGRNRKNAVTSPKQELYGGDLKQNSHTGKGSAARHHKRHSVGYDIREKQGHKLSDNHFDGRSRYDQFIFSADHPPPPFYSHISEPRPASSPGCFDNVELPRHIGDILKRRDQLVALGLNHRTCSPAFADFSEKKGNCTKSFRETLPDHHLDQKHNSKHMANHRDNGFQRTRVPNTTRNRSYTDIRRTSDNLTKVSNGNSESRGVNWECNTRSSSSEHFSKASVFSKNMDSRQEAWSHFQVRSKNDCPKTSFYQDARISVKDSSLTNLKDKSEFTQQHVTRFGLKNESQLTSPAFEVSEIGGVNFSQTVLDTKDTAAKLPGYFSKLAVNDTFSNGKTLAVQQSHEAQQDLAKAQELGLPIKIGPSQTGCSEENRATTSKFSLSPWAEEFDPNLRDGSGNAFTMIKQNGTCYFRPSASASHVPSDPRYVIQHDRQFTSNKPEDGNHLEVPIQPECYPDYNYQHMISRHNTQGCIELQPLDQRHQLQSDLQQQMYLPINHPHQGETNHVIYPSGHTHFQEQTQPNLFHNMGQVIDETYTPVVSTTNSMFAFPVPVPLGLGMANNTPQQIHAPYEMSQENDATRHGVNRGKSTSILFPTTQHNPMLVPSVPTFTEIPAARASQSNFGNEPNLVYTAQKPGICIPLHHFPNEINGAFQSPITNIQGHSPFLPDHSGRFTQITPAMLQACAPHGQMLYTPLTPTSEGFSPAVPLHNARKVDTNQTSQVETVGHVSESLKMNSVILTDGDGDNDGYRKPTSANNASLNDKIKDALMGVRESLRSQASLDEENPADSEDDRRLNEELTGVLNKLFLIQQRGSIASLHNVLEKSPENYRQTIELMIKLLCIVSRQKSNLDTSDFRKIVRLHRTLTSSLSPSLLERLIKLLSTVESPTLCQDGSSNSLELIILKSVEAENKNATKNFPETDQVLLVNGSEKSASVNFGQCSIVSNVESAKYPFTYDSDNSTSSEYLPKKFQDPTENSSPIQTSFGSHLAYSTATPMSTTETREASKDKTHISNIAPATRDRNQDLATSGVHAIDESSFMATAPSGDVARELELVDRQADRHDARILAGTSGDTASPKATCVHSSLATSRPVLATPGVTADTKQDSEPVSRTSTPHPIPRHRTLNRVWARDIRSPAFDCVDIASRIGVFERMKSKC</sequence>
<feature type="compositionally biased region" description="Basic and acidic residues" evidence="1">
    <location>
        <begin position="145"/>
        <end position="159"/>
    </location>
</feature>
<reference evidence="2 3" key="1">
    <citation type="submission" date="2019-01" db="EMBL/GenBank/DDBJ databases">
        <title>A draft genome assembly of the solar-powered sea slug Elysia chlorotica.</title>
        <authorList>
            <person name="Cai H."/>
            <person name="Li Q."/>
            <person name="Fang X."/>
            <person name="Li J."/>
            <person name="Curtis N.E."/>
            <person name="Altenburger A."/>
            <person name="Shibata T."/>
            <person name="Feng M."/>
            <person name="Maeda T."/>
            <person name="Schwartz J.A."/>
            <person name="Shigenobu S."/>
            <person name="Lundholm N."/>
            <person name="Nishiyama T."/>
            <person name="Yang H."/>
            <person name="Hasebe M."/>
            <person name="Li S."/>
            <person name="Pierce S.K."/>
            <person name="Wang J."/>
        </authorList>
    </citation>
    <scope>NUCLEOTIDE SEQUENCE [LARGE SCALE GENOMIC DNA]</scope>
    <source>
        <strain evidence="2">EC2010</strain>
        <tissue evidence="2">Whole organism of an adult</tissue>
    </source>
</reference>
<dbReference type="Proteomes" id="UP000271974">
    <property type="component" value="Unassembled WGS sequence"/>
</dbReference>
<feature type="region of interest" description="Disordered" evidence="1">
    <location>
        <begin position="532"/>
        <end position="551"/>
    </location>
</feature>
<name>A0A433TVX3_ELYCH</name>
<dbReference type="EMBL" id="RQTK01000162">
    <property type="protein sequence ID" value="RUS85682.1"/>
    <property type="molecule type" value="Genomic_DNA"/>
</dbReference>
<comment type="caution">
    <text evidence="2">The sequence shown here is derived from an EMBL/GenBank/DDBJ whole genome shotgun (WGS) entry which is preliminary data.</text>
</comment>
<accession>A0A433TVX3</accession>
<dbReference type="OrthoDB" id="10673475at2759"/>